<protein>
    <submittedName>
        <fullName evidence="8">Putative ABC transporter substrate-binding protein</fullName>
    </submittedName>
</protein>
<evidence type="ECO:0000256" key="2">
    <source>
        <dbReference type="ARBA" id="ARBA00008973"/>
    </source>
</evidence>
<reference evidence="8 9" key="1">
    <citation type="submission" date="2012-12" db="EMBL/GenBank/DDBJ databases">
        <title>Novel taxa of Listeriaceae from agricultural environments in the United States.</title>
        <authorList>
            <person name="den Bakker H.C."/>
            <person name="Allred A."/>
            <person name="Warchocki S."/>
            <person name="Wright E.M."/>
            <person name="Burrell A."/>
            <person name="Nightingale K.K."/>
            <person name="Kephart D."/>
            <person name="Wiedmann M."/>
        </authorList>
    </citation>
    <scope>NUCLEOTIDE SEQUENCE [LARGE SCALE GENOMIC DNA]</scope>
    <source>
        <strain evidence="8 9">FSL F6-1037</strain>
    </source>
</reference>
<evidence type="ECO:0000313" key="8">
    <source>
        <dbReference type="EMBL" id="EUJ41358.1"/>
    </source>
</evidence>
<organism evidence="8 9">
    <name type="scientific">Brochothrix campestris FSL F6-1037</name>
    <dbReference type="NCBI Taxonomy" id="1265861"/>
    <lineage>
        <taxon>Bacteria</taxon>
        <taxon>Bacillati</taxon>
        <taxon>Bacillota</taxon>
        <taxon>Bacilli</taxon>
        <taxon>Bacillales</taxon>
        <taxon>Listeriaceae</taxon>
        <taxon>Brochothrix</taxon>
    </lineage>
</organism>
<dbReference type="PANTHER" id="PTHR30429:SF3">
    <property type="entry name" value="LIPOPROTEIN"/>
    <property type="match status" value="1"/>
</dbReference>
<keyword evidence="3 7" id="KW-0732">Signal</keyword>
<gene>
    <name evidence="8" type="ORF">BCAMP_03590</name>
</gene>
<dbReference type="AlphaFoldDB" id="W7D7M4"/>
<dbReference type="PANTHER" id="PTHR30429">
    <property type="entry name" value="D-METHIONINE-BINDING LIPOPROTEIN METQ"/>
    <property type="match status" value="1"/>
</dbReference>
<sequence length="284" mass="31105">MLPLTLLLLMTLVLAGCGSQQKTVSSIKVGILADNIIWQQIKDASSDNSLKITYLTYATNDELNQALAAKEIDVAGSQTISAFDNSKQKLKLDSLVSIGSLYWAPLGLYSSKYKQLTDLHNGDTIALPADPAELGRALVLLNEAKVITLNANFNGKGDLNKIVKNPMKLKFHLLTTADEVRLDDYEAVALTNEAARKQKLTINDKALTIEVVVPKAYVTILATRTDNQTDQVVRDFLKLSQSKQVITAVTKQAENGEQIVKMPLESLDGYETSYTEKVSQKSGM</sequence>
<evidence type="ECO:0000256" key="1">
    <source>
        <dbReference type="ARBA" id="ARBA00004635"/>
    </source>
</evidence>
<evidence type="ECO:0000256" key="4">
    <source>
        <dbReference type="ARBA" id="ARBA00023136"/>
    </source>
</evidence>
<accession>W7D7M4</accession>
<keyword evidence="9" id="KW-1185">Reference proteome</keyword>
<dbReference type="Proteomes" id="UP000019243">
    <property type="component" value="Unassembled WGS sequence"/>
</dbReference>
<dbReference type="STRING" id="1265861.BCAMP_03590"/>
<dbReference type="OrthoDB" id="9812878at2"/>
<keyword evidence="6" id="KW-0449">Lipoprotein</keyword>
<dbReference type="EMBL" id="AODH01000012">
    <property type="protein sequence ID" value="EUJ41358.1"/>
    <property type="molecule type" value="Genomic_DNA"/>
</dbReference>
<feature type="chain" id="PRO_5039397654" evidence="7">
    <location>
        <begin position="16"/>
        <end position="284"/>
    </location>
</feature>
<comment type="subcellular location">
    <subcellularLocation>
        <location evidence="1">Membrane</location>
        <topology evidence="1">Lipid-anchor</topology>
    </subcellularLocation>
</comment>
<feature type="signal peptide" evidence="7">
    <location>
        <begin position="1"/>
        <end position="15"/>
    </location>
</feature>
<name>W7D7M4_9LIST</name>
<evidence type="ECO:0000256" key="3">
    <source>
        <dbReference type="ARBA" id="ARBA00022729"/>
    </source>
</evidence>
<comment type="similarity">
    <text evidence="2">Belongs to the NlpA lipoprotein family.</text>
</comment>
<dbReference type="GO" id="GO:0016020">
    <property type="term" value="C:membrane"/>
    <property type="evidence" value="ECO:0007669"/>
    <property type="project" value="UniProtKB-SubCell"/>
</dbReference>
<evidence type="ECO:0000256" key="7">
    <source>
        <dbReference type="SAM" id="SignalP"/>
    </source>
</evidence>
<keyword evidence="4" id="KW-0472">Membrane</keyword>
<keyword evidence="5" id="KW-0564">Palmitate</keyword>
<dbReference type="Pfam" id="PF03180">
    <property type="entry name" value="Lipoprotein_9"/>
    <property type="match status" value="1"/>
</dbReference>
<comment type="caution">
    <text evidence="8">The sequence shown here is derived from an EMBL/GenBank/DDBJ whole genome shotgun (WGS) entry which is preliminary data.</text>
</comment>
<evidence type="ECO:0000313" key="9">
    <source>
        <dbReference type="Proteomes" id="UP000019243"/>
    </source>
</evidence>
<evidence type="ECO:0000256" key="6">
    <source>
        <dbReference type="ARBA" id="ARBA00023288"/>
    </source>
</evidence>
<dbReference type="SUPFAM" id="SSF53850">
    <property type="entry name" value="Periplasmic binding protein-like II"/>
    <property type="match status" value="1"/>
</dbReference>
<evidence type="ECO:0000256" key="5">
    <source>
        <dbReference type="ARBA" id="ARBA00023139"/>
    </source>
</evidence>
<proteinExistence type="inferred from homology"/>
<dbReference type="Gene3D" id="3.40.190.10">
    <property type="entry name" value="Periplasmic binding protein-like II"/>
    <property type="match status" value="2"/>
</dbReference>
<dbReference type="InterPro" id="IPR004872">
    <property type="entry name" value="Lipoprotein_NlpA"/>
</dbReference>